<accession>A0ABV0R1M6</accession>
<comment type="caution">
    <text evidence="1">The sequence shown here is derived from an EMBL/GenBank/DDBJ whole genome shotgun (WGS) entry which is preliminary data.</text>
</comment>
<proteinExistence type="predicted"/>
<dbReference type="EMBL" id="JAHRIN010030179">
    <property type="protein sequence ID" value="MEQ2202014.1"/>
    <property type="molecule type" value="Genomic_DNA"/>
</dbReference>
<evidence type="ECO:0000313" key="1">
    <source>
        <dbReference type="EMBL" id="MEQ2202014.1"/>
    </source>
</evidence>
<keyword evidence="2" id="KW-1185">Reference proteome</keyword>
<name>A0ABV0R1M6_9TELE</name>
<dbReference type="Proteomes" id="UP001434883">
    <property type="component" value="Unassembled WGS sequence"/>
</dbReference>
<gene>
    <name evidence="1" type="ORF">XENOCAPTIV_022332</name>
</gene>
<organism evidence="1 2">
    <name type="scientific">Xenoophorus captivus</name>
    <dbReference type="NCBI Taxonomy" id="1517983"/>
    <lineage>
        <taxon>Eukaryota</taxon>
        <taxon>Metazoa</taxon>
        <taxon>Chordata</taxon>
        <taxon>Craniata</taxon>
        <taxon>Vertebrata</taxon>
        <taxon>Euteleostomi</taxon>
        <taxon>Actinopterygii</taxon>
        <taxon>Neopterygii</taxon>
        <taxon>Teleostei</taxon>
        <taxon>Neoteleostei</taxon>
        <taxon>Acanthomorphata</taxon>
        <taxon>Ovalentaria</taxon>
        <taxon>Atherinomorphae</taxon>
        <taxon>Cyprinodontiformes</taxon>
        <taxon>Goodeidae</taxon>
        <taxon>Xenoophorus</taxon>
    </lineage>
</organism>
<evidence type="ECO:0000313" key="2">
    <source>
        <dbReference type="Proteomes" id="UP001434883"/>
    </source>
</evidence>
<sequence length="99" mass="11835">MGWREAEDMRQTSPGRDLLPVTARRGLRLLYVCCALYRCTESHSQFKVILFARMKQYPSARYWHDKSSYRCPDCDHLCLTYYNVTTPIPMTLEYFVKRK</sequence>
<protein>
    <submittedName>
        <fullName evidence="1">Uncharacterized protein</fullName>
    </submittedName>
</protein>
<reference evidence="1 2" key="1">
    <citation type="submission" date="2021-06" db="EMBL/GenBank/DDBJ databases">
        <authorList>
            <person name="Palmer J.M."/>
        </authorList>
    </citation>
    <scope>NUCLEOTIDE SEQUENCE [LARGE SCALE GENOMIC DNA]</scope>
    <source>
        <strain evidence="1 2">XC_2019</strain>
        <tissue evidence="1">Muscle</tissue>
    </source>
</reference>